<protein>
    <recommendedName>
        <fullName evidence="4">SCP domain-containing protein</fullName>
    </recommendedName>
</protein>
<keyword evidence="1" id="KW-0732">Signal</keyword>
<evidence type="ECO:0000256" key="1">
    <source>
        <dbReference type="SAM" id="SignalP"/>
    </source>
</evidence>
<dbReference type="AlphaFoldDB" id="A0ABC9EZW8"/>
<feature type="signal peptide" evidence="1">
    <location>
        <begin position="1"/>
        <end position="24"/>
    </location>
</feature>
<evidence type="ECO:0000313" key="3">
    <source>
        <dbReference type="Proteomes" id="UP001497457"/>
    </source>
</evidence>
<gene>
    <name evidence="2" type="ORF">URODEC1_LOCUS100873</name>
</gene>
<reference evidence="2" key="1">
    <citation type="submission" date="2024-10" db="EMBL/GenBank/DDBJ databases">
        <authorList>
            <person name="Ryan C."/>
        </authorList>
    </citation>
    <scope>NUCLEOTIDE SEQUENCE [LARGE SCALE GENOMIC DNA]</scope>
</reference>
<dbReference type="EMBL" id="OZ075115">
    <property type="protein sequence ID" value="CAL5067216.1"/>
    <property type="molecule type" value="Genomic_DNA"/>
</dbReference>
<evidence type="ECO:0000313" key="2">
    <source>
        <dbReference type="EMBL" id="CAL5067216.1"/>
    </source>
</evidence>
<dbReference type="InterPro" id="IPR035940">
    <property type="entry name" value="CAP_sf"/>
</dbReference>
<dbReference type="SUPFAM" id="SSF55797">
    <property type="entry name" value="PR-1-like"/>
    <property type="match status" value="1"/>
</dbReference>
<accession>A0ABC9EZW8</accession>
<feature type="chain" id="PRO_5044772796" description="SCP domain-containing protein" evidence="1">
    <location>
        <begin position="25"/>
        <end position="172"/>
    </location>
</feature>
<keyword evidence="3" id="KW-1185">Reference proteome</keyword>
<evidence type="ECO:0008006" key="4">
    <source>
        <dbReference type="Google" id="ProtNLM"/>
    </source>
</evidence>
<name>A0ABC9EZW8_9POAL</name>
<organism evidence="2 3">
    <name type="scientific">Urochloa decumbens</name>
    <dbReference type="NCBI Taxonomy" id="240449"/>
    <lineage>
        <taxon>Eukaryota</taxon>
        <taxon>Viridiplantae</taxon>
        <taxon>Streptophyta</taxon>
        <taxon>Embryophyta</taxon>
        <taxon>Tracheophyta</taxon>
        <taxon>Spermatophyta</taxon>
        <taxon>Magnoliopsida</taxon>
        <taxon>Liliopsida</taxon>
        <taxon>Poales</taxon>
        <taxon>Poaceae</taxon>
        <taxon>PACMAD clade</taxon>
        <taxon>Panicoideae</taxon>
        <taxon>Panicodae</taxon>
        <taxon>Paniceae</taxon>
        <taxon>Melinidinae</taxon>
        <taxon>Urochloa</taxon>
    </lineage>
</organism>
<dbReference type="Proteomes" id="UP001497457">
    <property type="component" value="Chromosome 5rd"/>
</dbReference>
<proteinExistence type="predicted"/>
<sequence length="172" mass="19433">MAEKFAWLALAAFAMAAMVTPCAAQNDPQDFLDLHDAARNDVGVGTVSWDDNVAAYAQNYAAGRLRPPALRRALRREPLLGLRRRRLVGGGRRRVVGVGEAVVRPRQQQLLGAAGRYVPPLHAGCVARFHGHWLRPRRLRQQRRCLHHLQLQPAGQRRRTKPLLEAEYYSYD</sequence>